<dbReference type="AlphaFoldDB" id="A0A0G4H2M1"/>
<feature type="compositionally biased region" description="Basic and acidic residues" evidence="1">
    <location>
        <begin position="88"/>
        <end position="97"/>
    </location>
</feature>
<name>A0A0G4H2M1_9ALVE</name>
<sequence>MQDMLSQFLQEHQRTEQAPAPLAPKVSPPEPMGETVTVVFSRNDRRLLEPLPCKTPSRSPYSAPAVPAQDDTEATSVVTFHYASNAVHGEKKTESYKTKMSPQGGDRRPTTADRGTDTNDLLKLTLPPAVSLTMEAGTQTKKPSIKDAEIQMDIDDNSNAFLSGAAEEGIVSGGISFSTEREENETIMLDLVPSSKEDDHHMPADDNSESGLPESGPSLLVAATE</sequence>
<feature type="compositionally biased region" description="Polar residues" evidence="1">
    <location>
        <begin position="1"/>
        <end position="10"/>
    </location>
</feature>
<evidence type="ECO:0000256" key="1">
    <source>
        <dbReference type="SAM" id="MobiDB-lite"/>
    </source>
</evidence>
<feature type="region of interest" description="Disordered" evidence="1">
    <location>
        <begin position="88"/>
        <end position="146"/>
    </location>
</feature>
<feature type="compositionally biased region" description="Basic and acidic residues" evidence="1">
    <location>
        <begin position="105"/>
        <end position="117"/>
    </location>
</feature>
<dbReference type="VEuPathDB" id="CryptoDB:Cvel_24398"/>
<accession>A0A0G4H2M1</accession>
<dbReference type="EMBL" id="CDMZ01001801">
    <property type="protein sequence ID" value="CEM37738.1"/>
    <property type="molecule type" value="Genomic_DNA"/>
</dbReference>
<feature type="region of interest" description="Disordered" evidence="1">
    <location>
        <begin position="1"/>
        <end position="72"/>
    </location>
</feature>
<proteinExistence type="predicted"/>
<evidence type="ECO:0000313" key="2">
    <source>
        <dbReference type="EMBL" id="CEM37738.1"/>
    </source>
</evidence>
<protein>
    <submittedName>
        <fullName evidence="2">Uncharacterized protein</fullName>
    </submittedName>
</protein>
<reference evidence="2" key="1">
    <citation type="submission" date="2014-11" db="EMBL/GenBank/DDBJ databases">
        <authorList>
            <person name="Otto D Thomas"/>
            <person name="Naeem Raeece"/>
        </authorList>
    </citation>
    <scope>NUCLEOTIDE SEQUENCE</scope>
</reference>
<dbReference type="PhylomeDB" id="A0A0G4H2M1"/>
<feature type="region of interest" description="Disordered" evidence="1">
    <location>
        <begin position="192"/>
        <end position="225"/>
    </location>
</feature>
<feature type="compositionally biased region" description="Basic and acidic residues" evidence="1">
    <location>
        <begin position="195"/>
        <end position="204"/>
    </location>
</feature>
<gene>
    <name evidence="2" type="ORF">Cvel_24398</name>
</gene>
<organism evidence="2">
    <name type="scientific">Chromera velia CCMP2878</name>
    <dbReference type="NCBI Taxonomy" id="1169474"/>
    <lineage>
        <taxon>Eukaryota</taxon>
        <taxon>Sar</taxon>
        <taxon>Alveolata</taxon>
        <taxon>Colpodellida</taxon>
        <taxon>Chromeraceae</taxon>
        <taxon>Chromera</taxon>
    </lineage>
</organism>